<keyword evidence="1" id="KW-1133">Transmembrane helix</keyword>
<feature type="transmembrane region" description="Helical" evidence="1">
    <location>
        <begin position="14"/>
        <end position="36"/>
    </location>
</feature>
<gene>
    <name evidence="2" type="ORF">Ciccas_008870</name>
</gene>
<feature type="transmembrane region" description="Helical" evidence="1">
    <location>
        <begin position="154"/>
        <end position="178"/>
    </location>
</feature>
<organism evidence="2 3">
    <name type="scientific">Cichlidogyrus casuarinus</name>
    <dbReference type="NCBI Taxonomy" id="1844966"/>
    <lineage>
        <taxon>Eukaryota</taxon>
        <taxon>Metazoa</taxon>
        <taxon>Spiralia</taxon>
        <taxon>Lophotrochozoa</taxon>
        <taxon>Platyhelminthes</taxon>
        <taxon>Monogenea</taxon>
        <taxon>Monopisthocotylea</taxon>
        <taxon>Dactylogyridea</taxon>
        <taxon>Ancyrocephalidae</taxon>
        <taxon>Cichlidogyrus</taxon>
    </lineage>
</organism>
<proteinExistence type="predicted"/>
<evidence type="ECO:0000256" key="1">
    <source>
        <dbReference type="SAM" id="Phobius"/>
    </source>
</evidence>
<dbReference type="AlphaFoldDB" id="A0ABD2Q0B8"/>
<comment type="caution">
    <text evidence="2">The sequence shown here is derived from an EMBL/GenBank/DDBJ whole genome shotgun (WGS) entry which is preliminary data.</text>
</comment>
<feature type="transmembrane region" description="Helical" evidence="1">
    <location>
        <begin position="232"/>
        <end position="251"/>
    </location>
</feature>
<evidence type="ECO:0000313" key="2">
    <source>
        <dbReference type="EMBL" id="KAL3312537.1"/>
    </source>
</evidence>
<protein>
    <submittedName>
        <fullName evidence="2">Uncharacterized protein</fullName>
    </submittedName>
</protein>
<feature type="transmembrane region" description="Helical" evidence="1">
    <location>
        <begin position="81"/>
        <end position="101"/>
    </location>
</feature>
<dbReference type="EMBL" id="JBJKFK010001658">
    <property type="protein sequence ID" value="KAL3312537.1"/>
    <property type="molecule type" value="Genomic_DNA"/>
</dbReference>
<dbReference type="Proteomes" id="UP001626550">
    <property type="component" value="Unassembled WGS sequence"/>
</dbReference>
<reference evidence="2 3" key="1">
    <citation type="submission" date="2024-11" db="EMBL/GenBank/DDBJ databases">
        <title>Adaptive evolution of stress response genes in parasites aligns with host niche diversity.</title>
        <authorList>
            <person name="Hahn C."/>
            <person name="Resl P."/>
        </authorList>
    </citation>
    <scope>NUCLEOTIDE SEQUENCE [LARGE SCALE GENOMIC DNA]</scope>
    <source>
        <strain evidence="2">EGGRZ-B1_66</strain>
        <tissue evidence="2">Body</tissue>
    </source>
</reference>
<feature type="transmembrane region" description="Helical" evidence="1">
    <location>
        <begin position="199"/>
        <end position="220"/>
    </location>
</feature>
<accession>A0ABD2Q0B8</accession>
<name>A0ABD2Q0B8_9PLAT</name>
<dbReference type="SUPFAM" id="SSF81321">
    <property type="entry name" value="Family A G protein-coupled receptor-like"/>
    <property type="match status" value="1"/>
</dbReference>
<keyword evidence="1" id="KW-0472">Membrane</keyword>
<keyword evidence="3" id="KW-1185">Reference proteome</keyword>
<feature type="transmembrane region" description="Helical" evidence="1">
    <location>
        <begin position="48"/>
        <end position="69"/>
    </location>
</feature>
<sequence>MDNQTEPPNFYHRIHPLLIIVVAIFGIICSILSFYFLRKISRSLLERLLIVIAFFDIFNNVFACTLEAIPEVSAAKGYISPFAKLGIIGCTFVKVILLLYLGISRMRFHRNAIGKAYEKRSVFGLIMTAILCLTLAIVFVACLANSLGKWRPTMIMTLEVVACSMLLGLCCAFVSLLVSIIVDLKQGNTNQHDVSKDRLVLVFTFLAIVCYSPIVITLSLDHSSQLHTQPQMLLMLSFALSNFLLPVIFHLQFRELLRRLCQPAKLQSPCPPSKRALDDAPN</sequence>
<feature type="transmembrane region" description="Helical" evidence="1">
    <location>
        <begin position="122"/>
        <end position="148"/>
    </location>
</feature>
<evidence type="ECO:0000313" key="3">
    <source>
        <dbReference type="Proteomes" id="UP001626550"/>
    </source>
</evidence>
<keyword evidence="1" id="KW-0812">Transmembrane</keyword>